<dbReference type="AlphaFoldDB" id="A0A6J4IQA1"/>
<proteinExistence type="predicted"/>
<keyword evidence="1" id="KW-0132">Cell division</keyword>
<dbReference type="GO" id="GO:0051301">
    <property type="term" value="P:cell division"/>
    <property type="evidence" value="ECO:0007669"/>
    <property type="project" value="UniProtKB-KW"/>
</dbReference>
<dbReference type="EMBL" id="CADCTE010000144">
    <property type="protein sequence ID" value="CAA9258701.1"/>
    <property type="molecule type" value="Genomic_DNA"/>
</dbReference>
<sequence>ARVKAPQEDRTGQDCCRSGAQAQPGLVQAGHVRADDPRPAVDHRLLHLRRHPARAVLERIEHCRRLRHCDYRVPHDHALAL</sequence>
<feature type="non-terminal residue" evidence="1">
    <location>
        <position position="1"/>
    </location>
</feature>
<gene>
    <name evidence="1" type="ORF">AVDCRST_MAG83-2917</name>
</gene>
<organism evidence="1">
    <name type="scientific">uncultured Arthrobacter sp</name>
    <dbReference type="NCBI Taxonomy" id="114050"/>
    <lineage>
        <taxon>Bacteria</taxon>
        <taxon>Bacillati</taxon>
        <taxon>Actinomycetota</taxon>
        <taxon>Actinomycetes</taxon>
        <taxon>Micrococcales</taxon>
        <taxon>Micrococcaceae</taxon>
        <taxon>Arthrobacter</taxon>
        <taxon>environmental samples</taxon>
    </lineage>
</organism>
<protein>
    <submittedName>
        <fullName evidence="1">Cell division protein CrgA</fullName>
    </submittedName>
</protein>
<reference evidence="1" key="1">
    <citation type="submission" date="2020-02" db="EMBL/GenBank/DDBJ databases">
        <authorList>
            <person name="Meier V. D."/>
        </authorList>
    </citation>
    <scope>NUCLEOTIDE SEQUENCE</scope>
    <source>
        <strain evidence="1">AVDCRST_MAG83</strain>
    </source>
</reference>
<name>A0A6J4IQA1_9MICC</name>
<evidence type="ECO:0000313" key="1">
    <source>
        <dbReference type="EMBL" id="CAA9258701.1"/>
    </source>
</evidence>
<keyword evidence="1" id="KW-0131">Cell cycle</keyword>
<feature type="non-terminal residue" evidence="1">
    <location>
        <position position="81"/>
    </location>
</feature>
<accession>A0A6J4IQA1</accession>